<protein>
    <submittedName>
        <fullName evidence="1">Uncharacterized protein</fullName>
    </submittedName>
</protein>
<keyword evidence="2" id="KW-1185">Reference proteome</keyword>
<evidence type="ECO:0000313" key="1">
    <source>
        <dbReference type="EMBL" id="CUQ65418.1"/>
    </source>
</evidence>
<gene>
    <name evidence="1" type="ORF">NITINOP_0442</name>
</gene>
<accession>A0A0S4KQH8</accession>
<dbReference type="AlphaFoldDB" id="A0A0S4KQH8"/>
<dbReference type="EMBL" id="LN885086">
    <property type="protein sequence ID" value="CUQ65418.1"/>
    <property type="molecule type" value="Genomic_DNA"/>
</dbReference>
<evidence type="ECO:0000313" key="2">
    <source>
        <dbReference type="Proteomes" id="UP000066284"/>
    </source>
</evidence>
<proteinExistence type="predicted"/>
<dbReference type="KEGG" id="nio:NITINOP_0442"/>
<dbReference type="Proteomes" id="UP000066284">
    <property type="component" value="Chromosome 1"/>
</dbReference>
<sequence length="105" mass="11833">MRDHVGHPVIYTDPAGCRRLQRSGCPDAGSTAGCLMALWRRAGNIHWGDPTTADRRIAFCAHRIATTLIFYCESVVYLIVPQFGSDQWKNICSILWEKTDDHPLC</sequence>
<organism evidence="1 2">
    <name type="scientific">Candidatus Nitrospira inopinata</name>
    <dbReference type="NCBI Taxonomy" id="1715989"/>
    <lineage>
        <taxon>Bacteria</taxon>
        <taxon>Pseudomonadati</taxon>
        <taxon>Nitrospirota</taxon>
        <taxon>Nitrospiria</taxon>
        <taxon>Nitrospirales</taxon>
        <taxon>Nitrospiraceae</taxon>
        <taxon>Nitrospira</taxon>
    </lineage>
</organism>
<name>A0A0S4KQH8_9BACT</name>
<reference evidence="2" key="1">
    <citation type="submission" date="2015-09" db="EMBL/GenBank/DDBJ databases">
        <authorList>
            <person name="Daims H."/>
        </authorList>
    </citation>
    <scope>NUCLEOTIDE SEQUENCE [LARGE SCALE GENOMIC DNA]</scope>
</reference>